<dbReference type="PROSITE" id="PS51900">
    <property type="entry name" value="CB"/>
    <property type="match status" value="1"/>
</dbReference>
<dbReference type="InterPro" id="IPR025269">
    <property type="entry name" value="SAM-like_dom"/>
</dbReference>
<dbReference type="Proteomes" id="UP000239388">
    <property type="component" value="Unassembled WGS sequence"/>
</dbReference>
<evidence type="ECO:0000256" key="5">
    <source>
        <dbReference type="PROSITE-ProRule" id="PRU01248"/>
    </source>
</evidence>
<dbReference type="InterPro" id="IPR010998">
    <property type="entry name" value="Integrase_recombinase_N"/>
</dbReference>
<feature type="domain" description="Tyr recombinase" evidence="7">
    <location>
        <begin position="168"/>
        <end position="366"/>
    </location>
</feature>
<gene>
    <name evidence="9" type="ORF">C5Y98_23230</name>
</gene>
<dbReference type="GO" id="GO:0015074">
    <property type="term" value="P:DNA integration"/>
    <property type="evidence" value="ECO:0007669"/>
    <property type="project" value="UniProtKB-KW"/>
</dbReference>
<sequence length="394" mass="44292">MEEIKVLVTEKTNRRYWTAYYVDPLSGKQVARSTKATSRRDAERFAGNWEAELRSGKYKAPSKITWEEFTERFERDHCSGLAEKSQKAYRGAFTALERIIAPKRLRDVSANVLADFQAKLREAKLAEATIAAYLRHIKSALRWAADIALIPEAPKIKMPKRIKGQSMMKGRPITGEEFDRMISKAKDVCGKGSGSFTHLLRGLWLSGLRINEALELSWDGDEGLTICLEGKHPMMLIPASAEKGFKDRMLPITPDFAELLFSIPEADRKGKVFPLHNKAGKPMICPYAIGKRISDIGEKAGIKVKDEAGKIKYASAHDMRRTFGVRWSKRVMPAILQTLMRHENIQTTMNFYVGQQAESVADAIWDAARMDTSLDSSPNSKSDRAKKKPQAVVS</sequence>
<dbReference type="Pfam" id="PF13102">
    <property type="entry name" value="Phage_int_SAM_5"/>
    <property type="match status" value="1"/>
</dbReference>
<dbReference type="PANTHER" id="PTHR30349">
    <property type="entry name" value="PHAGE INTEGRASE-RELATED"/>
    <property type="match status" value="1"/>
</dbReference>
<dbReference type="Gene3D" id="1.10.443.10">
    <property type="entry name" value="Intergrase catalytic core"/>
    <property type="match status" value="1"/>
</dbReference>
<evidence type="ECO:0000256" key="6">
    <source>
        <dbReference type="SAM" id="MobiDB-lite"/>
    </source>
</evidence>
<proteinExistence type="inferred from homology"/>
<comment type="similarity">
    <text evidence="1">Belongs to the 'phage' integrase family.</text>
</comment>
<dbReference type="GO" id="GO:0006310">
    <property type="term" value="P:DNA recombination"/>
    <property type="evidence" value="ECO:0007669"/>
    <property type="project" value="UniProtKB-KW"/>
</dbReference>
<feature type="region of interest" description="Disordered" evidence="6">
    <location>
        <begin position="372"/>
        <end position="394"/>
    </location>
</feature>
<evidence type="ECO:0000256" key="4">
    <source>
        <dbReference type="ARBA" id="ARBA00023172"/>
    </source>
</evidence>
<dbReference type="Gene3D" id="1.10.150.130">
    <property type="match status" value="1"/>
</dbReference>
<dbReference type="InterPro" id="IPR044068">
    <property type="entry name" value="CB"/>
</dbReference>
<dbReference type="PANTHER" id="PTHR30349:SF64">
    <property type="entry name" value="PROPHAGE INTEGRASE INTD-RELATED"/>
    <property type="match status" value="1"/>
</dbReference>
<dbReference type="InterPro" id="IPR050090">
    <property type="entry name" value="Tyrosine_recombinase_XerCD"/>
</dbReference>
<dbReference type="SUPFAM" id="SSF56349">
    <property type="entry name" value="DNA breaking-rejoining enzymes"/>
    <property type="match status" value="1"/>
</dbReference>
<dbReference type="RefSeq" id="WP_105357888.1">
    <property type="nucleotide sequence ID" value="NZ_PUIB01000024.1"/>
</dbReference>
<evidence type="ECO:0000313" key="9">
    <source>
        <dbReference type="EMBL" id="PQO28699.1"/>
    </source>
</evidence>
<dbReference type="InterPro" id="IPR011010">
    <property type="entry name" value="DNA_brk_join_enz"/>
</dbReference>
<dbReference type="InterPro" id="IPR013762">
    <property type="entry name" value="Integrase-like_cat_sf"/>
</dbReference>
<comment type="caution">
    <text evidence="9">The sequence shown here is derived from an EMBL/GenBank/DDBJ whole genome shotgun (WGS) entry which is preliminary data.</text>
</comment>
<dbReference type="InterPro" id="IPR002104">
    <property type="entry name" value="Integrase_catalytic"/>
</dbReference>
<dbReference type="GO" id="GO:0003677">
    <property type="term" value="F:DNA binding"/>
    <property type="evidence" value="ECO:0007669"/>
    <property type="project" value="UniProtKB-UniRule"/>
</dbReference>
<keyword evidence="2" id="KW-0229">DNA integration</keyword>
<keyword evidence="4" id="KW-0233">DNA recombination</keyword>
<evidence type="ECO:0008006" key="11">
    <source>
        <dbReference type="Google" id="ProtNLM"/>
    </source>
</evidence>
<dbReference type="AlphaFoldDB" id="A0A2S8F961"/>
<evidence type="ECO:0000259" key="8">
    <source>
        <dbReference type="PROSITE" id="PS51900"/>
    </source>
</evidence>
<feature type="compositionally biased region" description="Basic residues" evidence="6">
    <location>
        <begin position="384"/>
        <end position="394"/>
    </location>
</feature>
<evidence type="ECO:0000256" key="3">
    <source>
        <dbReference type="ARBA" id="ARBA00023125"/>
    </source>
</evidence>
<dbReference type="Pfam" id="PF00589">
    <property type="entry name" value="Phage_integrase"/>
    <property type="match status" value="1"/>
</dbReference>
<protein>
    <recommendedName>
        <fullName evidence="11">Site-specific integrase</fullName>
    </recommendedName>
</protein>
<dbReference type="PROSITE" id="PS51898">
    <property type="entry name" value="TYR_RECOMBINASE"/>
    <property type="match status" value="1"/>
</dbReference>
<reference evidence="9 10" key="1">
    <citation type="submission" date="2018-02" db="EMBL/GenBank/DDBJ databases">
        <title>Comparative genomes isolates from brazilian mangrove.</title>
        <authorList>
            <person name="Araujo J.E."/>
            <person name="Taketani R.G."/>
            <person name="Silva M.C.P."/>
            <person name="Loureco M.V."/>
            <person name="Andreote F.D."/>
        </authorList>
    </citation>
    <scope>NUCLEOTIDE SEQUENCE [LARGE SCALE GENOMIC DNA]</scope>
    <source>
        <strain evidence="9 10">NAP PRIS-MGV</strain>
    </source>
</reference>
<dbReference type="OrthoDB" id="266605at2"/>
<name>A0A2S8F961_9BACT</name>
<feature type="domain" description="Core-binding (CB)" evidence="8">
    <location>
        <begin position="64"/>
        <end position="145"/>
    </location>
</feature>
<evidence type="ECO:0000259" key="7">
    <source>
        <dbReference type="PROSITE" id="PS51898"/>
    </source>
</evidence>
<evidence type="ECO:0000256" key="2">
    <source>
        <dbReference type="ARBA" id="ARBA00022908"/>
    </source>
</evidence>
<organism evidence="9 10">
    <name type="scientific">Blastopirellula marina</name>
    <dbReference type="NCBI Taxonomy" id="124"/>
    <lineage>
        <taxon>Bacteria</taxon>
        <taxon>Pseudomonadati</taxon>
        <taxon>Planctomycetota</taxon>
        <taxon>Planctomycetia</taxon>
        <taxon>Pirellulales</taxon>
        <taxon>Pirellulaceae</taxon>
        <taxon>Blastopirellula</taxon>
    </lineage>
</organism>
<evidence type="ECO:0000313" key="10">
    <source>
        <dbReference type="Proteomes" id="UP000239388"/>
    </source>
</evidence>
<accession>A0A2S8F961</accession>
<dbReference type="CDD" id="cd00397">
    <property type="entry name" value="DNA_BRE_C"/>
    <property type="match status" value="1"/>
</dbReference>
<keyword evidence="3 5" id="KW-0238">DNA-binding</keyword>
<evidence type="ECO:0000256" key="1">
    <source>
        <dbReference type="ARBA" id="ARBA00008857"/>
    </source>
</evidence>
<dbReference type="EMBL" id="PUIB01000024">
    <property type="protein sequence ID" value="PQO28699.1"/>
    <property type="molecule type" value="Genomic_DNA"/>
</dbReference>